<dbReference type="GO" id="GO:0016020">
    <property type="term" value="C:membrane"/>
    <property type="evidence" value="ECO:0007669"/>
    <property type="project" value="TreeGrafter"/>
</dbReference>
<keyword evidence="9" id="KW-1185">Reference proteome</keyword>
<comment type="similarity">
    <text evidence="6">Belongs to the peptidase M48 family.</text>
</comment>
<proteinExistence type="inferred from homology"/>
<dbReference type="GO" id="GO:0046872">
    <property type="term" value="F:metal ion binding"/>
    <property type="evidence" value="ECO:0007669"/>
    <property type="project" value="UniProtKB-KW"/>
</dbReference>
<dbReference type="PATRIC" id="fig|1189621.3.peg.1041"/>
<name>I5C8G7_9BACT</name>
<evidence type="ECO:0000256" key="3">
    <source>
        <dbReference type="ARBA" id="ARBA00022801"/>
    </source>
</evidence>
<evidence type="ECO:0000256" key="6">
    <source>
        <dbReference type="RuleBase" id="RU003983"/>
    </source>
</evidence>
<gene>
    <name evidence="8" type="ORF">A3SI_05012</name>
</gene>
<evidence type="ECO:0000256" key="2">
    <source>
        <dbReference type="ARBA" id="ARBA00022723"/>
    </source>
</evidence>
<dbReference type="EMBL" id="AJYA01000009">
    <property type="protein sequence ID" value="EIM78119.1"/>
    <property type="molecule type" value="Genomic_DNA"/>
</dbReference>
<keyword evidence="4 6" id="KW-0862">Zinc</keyword>
<dbReference type="Proteomes" id="UP000005551">
    <property type="component" value="Unassembled WGS sequence"/>
</dbReference>
<dbReference type="AlphaFoldDB" id="I5C8G7"/>
<keyword evidence="3 6" id="KW-0378">Hydrolase</keyword>
<evidence type="ECO:0000256" key="5">
    <source>
        <dbReference type="ARBA" id="ARBA00023049"/>
    </source>
</evidence>
<dbReference type="Pfam" id="PF01435">
    <property type="entry name" value="Peptidase_M48"/>
    <property type="match status" value="1"/>
</dbReference>
<keyword evidence="1 6" id="KW-0645">Protease</keyword>
<dbReference type="RefSeq" id="WP_009053762.1">
    <property type="nucleotide sequence ID" value="NZ_AJYA01000009.1"/>
</dbReference>
<dbReference type="GO" id="GO:0004222">
    <property type="term" value="F:metalloendopeptidase activity"/>
    <property type="evidence" value="ECO:0007669"/>
    <property type="project" value="InterPro"/>
</dbReference>
<dbReference type="CDD" id="cd07331">
    <property type="entry name" value="M48C_Oma1_like"/>
    <property type="match status" value="1"/>
</dbReference>
<dbReference type="PANTHER" id="PTHR22726:SF1">
    <property type="entry name" value="METALLOENDOPEPTIDASE OMA1, MITOCHONDRIAL"/>
    <property type="match status" value="1"/>
</dbReference>
<dbReference type="GO" id="GO:0051603">
    <property type="term" value="P:proteolysis involved in protein catabolic process"/>
    <property type="evidence" value="ECO:0007669"/>
    <property type="project" value="TreeGrafter"/>
</dbReference>
<reference evidence="8 9" key="1">
    <citation type="submission" date="2012-05" db="EMBL/GenBank/DDBJ databases">
        <title>Genome sequence of Nitritalea halalkaliphila LW7.</title>
        <authorList>
            <person name="Jangir P.K."/>
            <person name="Singh A."/>
            <person name="Shivaji S."/>
            <person name="Sharma R."/>
        </authorList>
    </citation>
    <scope>NUCLEOTIDE SEQUENCE [LARGE SCALE GENOMIC DNA]</scope>
    <source>
        <strain evidence="8 9">LW7</strain>
    </source>
</reference>
<keyword evidence="5 6" id="KW-0482">Metalloprotease</keyword>
<feature type="domain" description="Peptidase M48" evidence="7">
    <location>
        <begin position="75"/>
        <end position="254"/>
    </location>
</feature>
<evidence type="ECO:0000313" key="8">
    <source>
        <dbReference type="EMBL" id="EIM78119.1"/>
    </source>
</evidence>
<dbReference type="InterPro" id="IPR051156">
    <property type="entry name" value="Mito/Outer_Membr_Metalloprot"/>
</dbReference>
<dbReference type="PANTHER" id="PTHR22726">
    <property type="entry name" value="METALLOENDOPEPTIDASE OMA1"/>
    <property type="match status" value="1"/>
</dbReference>
<evidence type="ECO:0000259" key="7">
    <source>
        <dbReference type="Pfam" id="PF01435"/>
    </source>
</evidence>
<dbReference type="Gene3D" id="3.30.2010.10">
    <property type="entry name" value="Metalloproteases ('zincins'), catalytic domain"/>
    <property type="match status" value="1"/>
</dbReference>
<sequence>MYKKILLFFTLGLFVYACAKVPLTGRRQLAAIPNSEILPMSFEQYKQVKQGERLVTNTEQGQMVVRVGNRMAKAVEQYLIEQGFENELKGFDWEFHLIESDQINAWCMPGGKVAFYTGILPICRDEAGVAVVMGHEIAHAVASHGRERMSNALALNGLVGGLSVAMGERPNLTKNLFLQSVGYAGELGMLRFSRRHELEADKLGLTFMALAGYDPREAPVFWERMDQATAGGGRPPEFLSTHPGPDRRIDQLNREMSKAMEYYNRSQQ</sequence>
<dbReference type="PROSITE" id="PS51257">
    <property type="entry name" value="PROKAR_LIPOPROTEIN"/>
    <property type="match status" value="1"/>
</dbReference>
<evidence type="ECO:0000313" key="9">
    <source>
        <dbReference type="Proteomes" id="UP000005551"/>
    </source>
</evidence>
<keyword evidence="2" id="KW-0479">Metal-binding</keyword>
<dbReference type="OrthoDB" id="9810445at2"/>
<evidence type="ECO:0000256" key="4">
    <source>
        <dbReference type="ARBA" id="ARBA00022833"/>
    </source>
</evidence>
<accession>I5C8G7</accession>
<evidence type="ECO:0000256" key="1">
    <source>
        <dbReference type="ARBA" id="ARBA00022670"/>
    </source>
</evidence>
<dbReference type="InterPro" id="IPR001915">
    <property type="entry name" value="Peptidase_M48"/>
</dbReference>
<protein>
    <submittedName>
        <fullName evidence="8">Peptidase M48 Ste24p</fullName>
    </submittedName>
</protein>
<comment type="caution">
    <text evidence="8">The sequence shown here is derived from an EMBL/GenBank/DDBJ whole genome shotgun (WGS) entry which is preliminary data.</text>
</comment>
<comment type="cofactor">
    <cofactor evidence="6">
        <name>Zn(2+)</name>
        <dbReference type="ChEBI" id="CHEBI:29105"/>
    </cofactor>
    <text evidence="6">Binds 1 zinc ion per subunit.</text>
</comment>
<organism evidence="8 9">
    <name type="scientific">Nitritalea halalkaliphila LW7</name>
    <dbReference type="NCBI Taxonomy" id="1189621"/>
    <lineage>
        <taxon>Bacteria</taxon>
        <taxon>Pseudomonadati</taxon>
        <taxon>Bacteroidota</taxon>
        <taxon>Cytophagia</taxon>
        <taxon>Cytophagales</taxon>
        <taxon>Cyclobacteriaceae</taxon>
        <taxon>Nitritalea</taxon>
    </lineage>
</organism>